<dbReference type="Proteomes" id="UP000828941">
    <property type="component" value="Chromosome 12"/>
</dbReference>
<keyword evidence="2" id="KW-1185">Reference proteome</keyword>
<proteinExistence type="predicted"/>
<evidence type="ECO:0000313" key="1">
    <source>
        <dbReference type="EMBL" id="KAI4307937.1"/>
    </source>
</evidence>
<dbReference type="EMBL" id="CM039437">
    <property type="protein sequence ID" value="KAI4307937.1"/>
    <property type="molecule type" value="Genomic_DNA"/>
</dbReference>
<reference evidence="1 2" key="1">
    <citation type="journal article" date="2022" name="DNA Res.">
        <title>Chromosomal-level genome assembly of the orchid tree Bauhinia variegata (Leguminosae; Cercidoideae) supports the allotetraploid origin hypothesis of Bauhinia.</title>
        <authorList>
            <person name="Zhong Y."/>
            <person name="Chen Y."/>
            <person name="Zheng D."/>
            <person name="Pang J."/>
            <person name="Liu Y."/>
            <person name="Luo S."/>
            <person name="Meng S."/>
            <person name="Qian L."/>
            <person name="Wei D."/>
            <person name="Dai S."/>
            <person name="Zhou R."/>
        </authorList>
    </citation>
    <scope>NUCLEOTIDE SEQUENCE [LARGE SCALE GENOMIC DNA]</scope>
    <source>
        <strain evidence="1">BV-YZ2020</strain>
    </source>
</reference>
<evidence type="ECO:0000313" key="2">
    <source>
        <dbReference type="Proteomes" id="UP000828941"/>
    </source>
</evidence>
<sequence length="170" mass="19429">MLRVELELPSDEPYLSRLMQDFWGRRWNLMAANVLRHTIHKPVKTVFEPFLGPQCASLPGVMATFLVSGLMHELLFYYITRAAPTWEVTWFFVPHGECLVVEFGIKRALRLSPTWTLHWAVSGSITVGFAIVSASLLFFPPLMRNGADERAIREFKNLMNCAITIMGKNE</sequence>
<organism evidence="1 2">
    <name type="scientific">Bauhinia variegata</name>
    <name type="common">Purple orchid tree</name>
    <name type="synonym">Phanera variegata</name>
    <dbReference type="NCBI Taxonomy" id="167791"/>
    <lineage>
        <taxon>Eukaryota</taxon>
        <taxon>Viridiplantae</taxon>
        <taxon>Streptophyta</taxon>
        <taxon>Embryophyta</taxon>
        <taxon>Tracheophyta</taxon>
        <taxon>Spermatophyta</taxon>
        <taxon>Magnoliopsida</taxon>
        <taxon>eudicotyledons</taxon>
        <taxon>Gunneridae</taxon>
        <taxon>Pentapetalae</taxon>
        <taxon>rosids</taxon>
        <taxon>fabids</taxon>
        <taxon>Fabales</taxon>
        <taxon>Fabaceae</taxon>
        <taxon>Cercidoideae</taxon>
        <taxon>Cercideae</taxon>
        <taxon>Bauhiniinae</taxon>
        <taxon>Bauhinia</taxon>
    </lineage>
</organism>
<accession>A0ACB9LE57</accession>
<name>A0ACB9LE57_BAUVA</name>
<comment type="caution">
    <text evidence="1">The sequence shown here is derived from an EMBL/GenBank/DDBJ whole genome shotgun (WGS) entry which is preliminary data.</text>
</comment>
<gene>
    <name evidence="1" type="ORF">L6164_031061</name>
</gene>
<protein>
    <submittedName>
        <fullName evidence="1">Uncharacterized protein</fullName>
    </submittedName>
</protein>